<protein>
    <submittedName>
        <fullName evidence="1">Uncharacterized protein</fullName>
    </submittedName>
</protein>
<dbReference type="Proteomes" id="UP000317238">
    <property type="component" value="Unassembled WGS sequence"/>
</dbReference>
<sequence length="60" mass="6846">MKKLPKKAICKWNKATLEKALPILLQQADQAQYVCRKCGRIAADPKNLCKAMHRSDFDES</sequence>
<keyword evidence="2" id="KW-1185">Reference proteome</keyword>
<dbReference type="EMBL" id="SJPL01000001">
    <property type="protein sequence ID" value="TWT69322.1"/>
    <property type="molecule type" value="Genomic_DNA"/>
</dbReference>
<proteinExistence type="predicted"/>
<name>A0A5C5Y7I5_9PLAN</name>
<dbReference type="RefSeq" id="WP_146438795.1">
    <property type="nucleotide sequence ID" value="NZ_SJPL01000001.1"/>
</dbReference>
<organism evidence="1 2">
    <name type="scientific">Crateriforma conspicua</name>
    <dbReference type="NCBI Taxonomy" id="2527996"/>
    <lineage>
        <taxon>Bacteria</taxon>
        <taxon>Pseudomonadati</taxon>
        <taxon>Planctomycetota</taxon>
        <taxon>Planctomycetia</taxon>
        <taxon>Planctomycetales</taxon>
        <taxon>Planctomycetaceae</taxon>
        <taxon>Crateriforma</taxon>
    </lineage>
</organism>
<dbReference type="OrthoDB" id="288475at2"/>
<reference evidence="1 2" key="1">
    <citation type="submission" date="2019-02" db="EMBL/GenBank/DDBJ databases">
        <title>Deep-cultivation of Planctomycetes and their phenomic and genomic characterization uncovers novel biology.</title>
        <authorList>
            <person name="Wiegand S."/>
            <person name="Jogler M."/>
            <person name="Boedeker C."/>
            <person name="Pinto D."/>
            <person name="Vollmers J."/>
            <person name="Rivas-Marin E."/>
            <person name="Kohn T."/>
            <person name="Peeters S.H."/>
            <person name="Heuer A."/>
            <person name="Rast P."/>
            <person name="Oberbeckmann S."/>
            <person name="Bunk B."/>
            <person name="Jeske O."/>
            <person name="Meyerdierks A."/>
            <person name="Storesund J.E."/>
            <person name="Kallscheuer N."/>
            <person name="Luecker S."/>
            <person name="Lage O.M."/>
            <person name="Pohl T."/>
            <person name="Merkel B.J."/>
            <person name="Hornburger P."/>
            <person name="Mueller R.-W."/>
            <person name="Bruemmer F."/>
            <person name="Labrenz M."/>
            <person name="Spormann A.M."/>
            <person name="Op Den Camp H."/>
            <person name="Overmann J."/>
            <person name="Amann R."/>
            <person name="Jetten M.S.M."/>
            <person name="Mascher T."/>
            <person name="Medema M.H."/>
            <person name="Devos D.P."/>
            <person name="Kaster A.-K."/>
            <person name="Ovreas L."/>
            <person name="Rohde M."/>
            <person name="Galperin M.Y."/>
            <person name="Jogler C."/>
        </authorList>
    </citation>
    <scope>NUCLEOTIDE SEQUENCE [LARGE SCALE GENOMIC DNA]</scope>
    <source>
        <strain evidence="1 2">Pan14r</strain>
    </source>
</reference>
<dbReference type="AlphaFoldDB" id="A0A5C5Y7I5"/>
<gene>
    <name evidence="1" type="ORF">Pan14r_16070</name>
</gene>
<evidence type="ECO:0000313" key="1">
    <source>
        <dbReference type="EMBL" id="TWT69322.1"/>
    </source>
</evidence>
<evidence type="ECO:0000313" key="2">
    <source>
        <dbReference type="Proteomes" id="UP000317238"/>
    </source>
</evidence>
<comment type="caution">
    <text evidence="1">The sequence shown here is derived from an EMBL/GenBank/DDBJ whole genome shotgun (WGS) entry which is preliminary data.</text>
</comment>
<accession>A0A5C5Y7I5</accession>